<dbReference type="EMBL" id="CP117826">
    <property type="protein sequence ID" value="XCC61388.1"/>
    <property type="molecule type" value="Genomic_DNA"/>
</dbReference>
<keyword evidence="4" id="KW-0472">Membrane</keyword>
<feature type="signal peptide" evidence="5">
    <location>
        <begin position="1"/>
        <end position="30"/>
    </location>
</feature>
<feature type="transmembrane region" description="Helical" evidence="4">
    <location>
        <begin position="654"/>
        <end position="672"/>
    </location>
</feature>
<keyword evidence="4" id="KW-0812">Transmembrane</keyword>
<evidence type="ECO:0000256" key="4">
    <source>
        <dbReference type="SAM" id="Phobius"/>
    </source>
</evidence>
<dbReference type="InterPro" id="IPR052574">
    <property type="entry name" value="CDIRP"/>
</dbReference>
<gene>
    <name evidence="6" type="ORF">PUP29_07560</name>
</gene>
<feature type="chain" id="PRO_5043650087" description="Leucine-rich repeat domain-containing protein" evidence="5">
    <location>
        <begin position="31"/>
        <end position="679"/>
    </location>
</feature>
<sequence>MKKRPEIGKKTAQLLLAALFCLLPFTSAYAAETGEEDYVPQTAAVEETEKETQETDVSPASVPSAPQKEVADLQPETESKEAPTALAAGDVAIDEANFPDAVFRAYISKHFDTDHNSILTPEECGAVSSINVSFSQVTGTIFSLEGIGFFPNLTFLKCNGNAITSLDMSGNPKLEQLICENNQISSLNVTENPQLKTLECYNDPLTELDLSGNPLLSSLSCGSGRLTELDLSHNPNLISFTYLGGNIGELDVTHAAGLQSLICVGSKISSLDLSGNPQLSYLSLKGDRLTRLDLSHNPQLSVLEVNGNELLTLDLSNNPNLSRIEAGNNALISLHMGTNTAANVDGQKAYTIKLAQGETSFDLTQLDPAFDGTAVSNLKNAVLNGTVLKNLTVGMPVSYDYTSNGVTLHAKLDVVEGNAWITPLSIQNWTFGETPSKPHAQARLGTVRFLYGRNGVFTENIPQSAGTWTVRAVVDGTDDYPGLEAETEFEIYKAVPAYTVPQTLSGTYGDILRDISLGTGFSWTDGSLSVGNAGEHTFEVTYTPADTADYVTVEHIPVHVMIRPKDGTGFAISPLPLQNAEDADSIVIKDGSTVLERGKDYTVTEERQGTGVLVTIQYIGNYTGTVTLRYPVPGAGADESGIAPRTDDASGGPGAYILAAAALLAMLGTTFARRAGKTK</sequence>
<reference evidence="6" key="1">
    <citation type="submission" date="2023-02" db="EMBL/GenBank/DDBJ databases">
        <title>Gut commensal Christensenella minuta modulates host metabolism via a new class of secondary bile acids.</title>
        <authorList>
            <person name="Liu C."/>
        </authorList>
    </citation>
    <scope>NUCLEOTIDE SEQUENCE</scope>
    <source>
        <strain evidence="6">CA70</strain>
    </source>
</reference>
<keyword evidence="4" id="KW-1133">Transmembrane helix</keyword>
<keyword evidence="2" id="KW-0677">Repeat</keyword>
<accession>A0AAU8A5F4</accession>
<keyword evidence="1" id="KW-0433">Leucine-rich repeat</keyword>
<dbReference type="PANTHER" id="PTHR47566">
    <property type="match status" value="1"/>
</dbReference>
<proteinExistence type="predicted"/>
<dbReference type="AlphaFoldDB" id="A0AAU8A5F4"/>
<evidence type="ECO:0000256" key="3">
    <source>
        <dbReference type="SAM" id="MobiDB-lite"/>
    </source>
</evidence>
<feature type="region of interest" description="Disordered" evidence="3">
    <location>
        <begin position="39"/>
        <end position="82"/>
    </location>
</feature>
<dbReference type="SUPFAM" id="SSF52058">
    <property type="entry name" value="L domain-like"/>
    <property type="match status" value="1"/>
</dbReference>
<name>A0AAU8A5F4_9FIRM</name>
<evidence type="ECO:0000256" key="2">
    <source>
        <dbReference type="ARBA" id="ARBA00022737"/>
    </source>
</evidence>
<dbReference type="RefSeq" id="WP_079546445.1">
    <property type="nucleotide sequence ID" value="NZ_CP117826.1"/>
</dbReference>
<dbReference type="InterPro" id="IPR032675">
    <property type="entry name" value="LRR_dom_sf"/>
</dbReference>
<evidence type="ECO:0000256" key="5">
    <source>
        <dbReference type="SAM" id="SignalP"/>
    </source>
</evidence>
<evidence type="ECO:0000313" key="6">
    <source>
        <dbReference type="EMBL" id="XCC61388.1"/>
    </source>
</evidence>
<dbReference type="PANTHER" id="PTHR47566:SF1">
    <property type="entry name" value="PROTEIN NUD1"/>
    <property type="match status" value="1"/>
</dbReference>
<keyword evidence="5" id="KW-0732">Signal</keyword>
<dbReference type="GO" id="GO:0035591">
    <property type="term" value="F:signaling adaptor activity"/>
    <property type="evidence" value="ECO:0007669"/>
    <property type="project" value="TreeGrafter"/>
</dbReference>
<evidence type="ECO:0008006" key="7">
    <source>
        <dbReference type="Google" id="ProtNLM"/>
    </source>
</evidence>
<evidence type="ECO:0000256" key="1">
    <source>
        <dbReference type="ARBA" id="ARBA00022614"/>
    </source>
</evidence>
<protein>
    <recommendedName>
        <fullName evidence="7">Leucine-rich repeat domain-containing protein</fullName>
    </recommendedName>
</protein>
<organism evidence="6">
    <name type="scientific">Christensenella massiliensis</name>
    <dbReference type="NCBI Taxonomy" id="1805714"/>
    <lineage>
        <taxon>Bacteria</taxon>
        <taxon>Bacillati</taxon>
        <taxon>Bacillota</taxon>
        <taxon>Clostridia</taxon>
        <taxon>Christensenellales</taxon>
        <taxon>Christensenellaceae</taxon>
        <taxon>Christensenella</taxon>
    </lineage>
</organism>
<dbReference type="Gene3D" id="3.80.10.10">
    <property type="entry name" value="Ribonuclease Inhibitor"/>
    <property type="match status" value="1"/>
</dbReference>